<comment type="catalytic activity">
    <reaction evidence="1">
        <text>AMP + H2O = D-ribose 5-phosphate + adenine</text>
        <dbReference type="Rhea" id="RHEA:20129"/>
        <dbReference type="ChEBI" id="CHEBI:15377"/>
        <dbReference type="ChEBI" id="CHEBI:16708"/>
        <dbReference type="ChEBI" id="CHEBI:78346"/>
        <dbReference type="ChEBI" id="CHEBI:456215"/>
        <dbReference type="EC" id="3.2.2.4"/>
    </reaction>
</comment>
<name>A0ABU6JY63_9RHOO</name>
<evidence type="ECO:0000256" key="2">
    <source>
        <dbReference type="ARBA" id="ARBA00006763"/>
    </source>
</evidence>
<evidence type="ECO:0000256" key="1">
    <source>
        <dbReference type="ARBA" id="ARBA00000274"/>
    </source>
</evidence>
<organism evidence="4 5">
    <name type="scientific">Uliginosibacterium silvisoli</name>
    <dbReference type="NCBI Taxonomy" id="3114758"/>
    <lineage>
        <taxon>Bacteria</taxon>
        <taxon>Pseudomonadati</taxon>
        <taxon>Pseudomonadota</taxon>
        <taxon>Betaproteobacteria</taxon>
        <taxon>Rhodocyclales</taxon>
        <taxon>Zoogloeaceae</taxon>
        <taxon>Uliginosibacterium</taxon>
    </lineage>
</organism>
<gene>
    <name evidence="4" type="ORF">VVD49_01335</name>
</gene>
<keyword evidence="3" id="KW-0378">Hydrolase</keyword>
<evidence type="ECO:0000313" key="4">
    <source>
        <dbReference type="EMBL" id="MEC5384342.1"/>
    </source>
</evidence>
<evidence type="ECO:0000256" key="3">
    <source>
        <dbReference type="RuleBase" id="RU363015"/>
    </source>
</evidence>
<proteinExistence type="inferred from homology"/>
<dbReference type="PANTHER" id="PTHR31223:SF70">
    <property type="entry name" value="LOG FAMILY PROTEIN YJL055W"/>
    <property type="match status" value="1"/>
</dbReference>
<evidence type="ECO:0000313" key="5">
    <source>
        <dbReference type="Proteomes" id="UP001331561"/>
    </source>
</evidence>
<dbReference type="Pfam" id="PF03641">
    <property type="entry name" value="Lysine_decarbox"/>
    <property type="match status" value="1"/>
</dbReference>
<sequence>MSSEIKSIAVFCGSNFGISDAYAEGARALGRTLAERKITLVYGGTHKGLMGVVADAVLAAGGTAHGIISQRLFDRGHLHASLTLHEITPDMKSRKARMAELADAFVALPGGLGTYEELFEVATLTQLGDHVKACGALNIRNFFEPMRAMLQNAVNEEFMKQEHCDSMIIEAEPDALIDKLTAWRMPTVEKWFAPRTPS</sequence>
<dbReference type="InterPro" id="IPR005269">
    <property type="entry name" value="LOG"/>
</dbReference>
<dbReference type="SUPFAM" id="SSF102405">
    <property type="entry name" value="MCP/YpsA-like"/>
    <property type="match status" value="1"/>
</dbReference>
<dbReference type="NCBIfam" id="TIGR00730">
    <property type="entry name" value="Rossman fold protein, TIGR00730 family"/>
    <property type="match status" value="1"/>
</dbReference>
<dbReference type="EMBL" id="JAYXHS010000001">
    <property type="protein sequence ID" value="MEC5384342.1"/>
    <property type="molecule type" value="Genomic_DNA"/>
</dbReference>
<comment type="caution">
    <text evidence="4">The sequence shown here is derived from an EMBL/GenBank/DDBJ whole genome shotgun (WGS) entry which is preliminary data.</text>
</comment>
<dbReference type="Proteomes" id="UP001331561">
    <property type="component" value="Unassembled WGS sequence"/>
</dbReference>
<dbReference type="EC" id="3.2.2.n1" evidence="3"/>
<dbReference type="Gene3D" id="3.40.50.450">
    <property type="match status" value="1"/>
</dbReference>
<keyword evidence="3" id="KW-0203">Cytokinin biosynthesis</keyword>
<protein>
    <recommendedName>
        <fullName evidence="3">Cytokinin riboside 5'-monophosphate phosphoribohydrolase</fullName>
        <ecNumber evidence="3">3.2.2.n1</ecNumber>
    </recommendedName>
</protein>
<reference evidence="4 5" key="1">
    <citation type="submission" date="2024-01" db="EMBL/GenBank/DDBJ databases">
        <title>Uliginosibacterium soil sp. nov.</title>
        <authorList>
            <person name="Lv Y."/>
        </authorList>
    </citation>
    <scope>NUCLEOTIDE SEQUENCE [LARGE SCALE GENOMIC DNA]</scope>
    <source>
        <strain evidence="4 5">H3</strain>
    </source>
</reference>
<dbReference type="InterPro" id="IPR031100">
    <property type="entry name" value="LOG_fam"/>
</dbReference>
<comment type="similarity">
    <text evidence="2 3">Belongs to the LOG family.</text>
</comment>
<keyword evidence="5" id="KW-1185">Reference proteome</keyword>
<accession>A0ABU6JY63</accession>
<dbReference type="PANTHER" id="PTHR31223">
    <property type="entry name" value="LOG FAMILY PROTEIN YJL055W"/>
    <property type="match status" value="1"/>
</dbReference>
<dbReference type="RefSeq" id="WP_327597322.1">
    <property type="nucleotide sequence ID" value="NZ_JAYXHS010000001.1"/>
</dbReference>